<dbReference type="NCBIfam" id="NF033573">
    <property type="entry name" value="transpos_IS200"/>
    <property type="match status" value="1"/>
</dbReference>
<dbReference type="GO" id="GO:0004803">
    <property type="term" value="F:transposase activity"/>
    <property type="evidence" value="ECO:0007669"/>
    <property type="project" value="InterPro"/>
</dbReference>
<feature type="domain" description="Transposase IS200-like" evidence="1">
    <location>
        <begin position="11"/>
        <end position="133"/>
    </location>
</feature>
<comment type="caution">
    <text evidence="3">The sequence shown here is derived from an EMBL/GenBank/DDBJ whole genome shotgun (WGS) entry which is preliminary data.</text>
</comment>
<organism evidence="3 4">
    <name type="scientific">Enterococcus cecorum</name>
    <dbReference type="NCBI Taxonomy" id="44008"/>
    <lineage>
        <taxon>Bacteria</taxon>
        <taxon>Bacillati</taxon>
        <taxon>Bacillota</taxon>
        <taxon>Bacilli</taxon>
        <taxon>Lactobacillales</taxon>
        <taxon>Enterococcaceae</taxon>
        <taxon>Enterococcus</taxon>
    </lineage>
</organism>
<dbReference type="SMART" id="SM01321">
    <property type="entry name" value="Y1_Tnp"/>
    <property type="match status" value="1"/>
</dbReference>
<dbReference type="Gene3D" id="3.30.70.1290">
    <property type="entry name" value="Transposase IS200-like"/>
    <property type="match status" value="1"/>
</dbReference>
<reference evidence="2" key="3">
    <citation type="submission" date="2023-03" db="EMBL/GenBank/DDBJ databases">
        <authorList>
            <person name="Shen W."/>
            <person name="Cai J."/>
        </authorList>
    </citation>
    <scope>NUCLEOTIDE SEQUENCE</scope>
    <source>
        <strain evidence="2">B245-2</strain>
    </source>
</reference>
<dbReference type="GeneID" id="60872908"/>
<accession>A0A0I9WF55</accession>
<evidence type="ECO:0000313" key="2">
    <source>
        <dbReference type="EMBL" id="MDT2796664.1"/>
    </source>
</evidence>
<proteinExistence type="predicted"/>
<dbReference type="EMBL" id="JARQBI010000009">
    <property type="protein sequence ID" value="MDT2796664.1"/>
    <property type="molecule type" value="Genomic_DNA"/>
</dbReference>
<gene>
    <name evidence="2" type="primary">tnpA</name>
    <name evidence="3" type="ORF">B5E88_09245</name>
    <name evidence="2" type="ORF">P7H47_05330</name>
</gene>
<dbReference type="SUPFAM" id="SSF143422">
    <property type="entry name" value="Transposase IS200-like"/>
    <property type="match status" value="1"/>
</dbReference>
<dbReference type="PANTHER" id="PTHR33360:SF2">
    <property type="entry name" value="TRANSPOSASE FOR INSERTION SEQUENCE ELEMENT IS200"/>
    <property type="match status" value="1"/>
</dbReference>
<dbReference type="InterPro" id="IPR002686">
    <property type="entry name" value="Transposase_17"/>
</dbReference>
<dbReference type="EMBL" id="NFLC01000019">
    <property type="protein sequence ID" value="OUQ09624.1"/>
    <property type="molecule type" value="Genomic_DNA"/>
</dbReference>
<dbReference type="GO" id="GO:0003677">
    <property type="term" value="F:DNA binding"/>
    <property type="evidence" value="ECO:0007669"/>
    <property type="project" value="InterPro"/>
</dbReference>
<dbReference type="RefSeq" id="WP_016250487.1">
    <property type="nucleotide sequence ID" value="NZ_AP035890.1"/>
</dbReference>
<protein>
    <submittedName>
        <fullName evidence="3">IS200/IS605 family transposase</fullName>
    </submittedName>
</protein>
<sequence>MDNYNRTAHKKYSLNVHLIFVTKYRRKIFNSQEFNTDLKNIMHFIAKKYHYKIIQMETDIDHIHILLEYKPKDSISNIVKILKQQSTYYLWLKYNDYLKQYFWKKKIIWSEGYFASSIGKVSQKTIEAYIKNQG</sequence>
<dbReference type="PANTHER" id="PTHR33360">
    <property type="entry name" value="TRANSPOSASE FOR INSERTION SEQUENCE ELEMENT IS200"/>
    <property type="match status" value="1"/>
</dbReference>
<dbReference type="Proteomes" id="UP000196074">
    <property type="component" value="Unassembled WGS sequence"/>
</dbReference>
<dbReference type="Proteomes" id="UP001255696">
    <property type="component" value="Unassembled WGS sequence"/>
</dbReference>
<dbReference type="GO" id="GO:0006313">
    <property type="term" value="P:DNA transposition"/>
    <property type="evidence" value="ECO:0007669"/>
    <property type="project" value="InterPro"/>
</dbReference>
<evidence type="ECO:0000313" key="4">
    <source>
        <dbReference type="Proteomes" id="UP000196074"/>
    </source>
</evidence>
<name>A0A0I9WF55_9ENTE</name>
<reference evidence="4" key="1">
    <citation type="submission" date="2017-04" db="EMBL/GenBank/DDBJ databases">
        <title>Function of individual gut microbiota members based on whole genome sequencing of pure cultures obtained from chicken caecum.</title>
        <authorList>
            <person name="Medvecky M."/>
            <person name="Cejkova D."/>
            <person name="Polansky O."/>
            <person name="Karasova D."/>
            <person name="Kubasova T."/>
            <person name="Cizek A."/>
            <person name="Rychlik I."/>
        </authorList>
    </citation>
    <scope>NUCLEOTIDE SEQUENCE [LARGE SCALE GENOMIC DNA]</scope>
    <source>
        <strain evidence="4">An144</strain>
    </source>
</reference>
<reference evidence="3" key="2">
    <citation type="journal article" date="2018" name="BMC Genomics">
        <title>Whole genome sequencing and function prediction of 133 gut anaerobes isolated from chicken caecum in pure cultures.</title>
        <authorList>
            <person name="Medvecky M."/>
            <person name="Cejkova D."/>
            <person name="Polansky O."/>
            <person name="Karasova D."/>
            <person name="Kubasova T."/>
            <person name="Cizek A."/>
            <person name="Rychlik I."/>
        </authorList>
    </citation>
    <scope>NUCLEOTIDE SEQUENCE</scope>
    <source>
        <strain evidence="3">An144</strain>
    </source>
</reference>
<evidence type="ECO:0000259" key="1">
    <source>
        <dbReference type="SMART" id="SM01321"/>
    </source>
</evidence>
<evidence type="ECO:0000313" key="3">
    <source>
        <dbReference type="EMBL" id="OUQ09624.1"/>
    </source>
</evidence>
<dbReference type="InterPro" id="IPR036515">
    <property type="entry name" value="Transposase_17_sf"/>
</dbReference>
<dbReference type="Pfam" id="PF01797">
    <property type="entry name" value="Y1_Tnp"/>
    <property type="match status" value="1"/>
</dbReference>
<dbReference type="AlphaFoldDB" id="A0A0I9WF55"/>